<dbReference type="InterPro" id="IPR003890">
    <property type="entry name" value="MIF4G-like_typ-3"/>
</dbReference>
<dbReference type="Pfam" id="PF02854">
    <property type="entry name" value="MIF4G"/>
    <property type="match status" value="1"/>
</dbReference>
<reference evidence="2 3" key="1">
    <citation type="journal article" date="2016" name="Nat. Commun.">
        <title>Extremotolerant tardigrade genome and improved radiotolerance of human cultured cells by tardigrade-unique protein.</title>
        <authorList>
            <person name="Hashimoto T."/>
            <person name="Horikawa D.D."/>
            <person name="Saito Y."/>
            <person name="Kuwahara H."/>
            <person name="Kozuka-Hata H."/>
            <person name="Shin-I T."/>
            <person name="Minakuchi Y."/>
            <person name="Ohishi K."/>
            <person name="Motoyama A."/>
            <person name="Aizu T."/>
            <person name="Enomoto A."/>
            <person name="Kondo K."/>
            <person name="Tanaka S."/>
            <person name="Hara Y."/>
            <person name="Koshikawa S."/>
            <person name="Sagara H."/>
            <person name="Miura T."/>
            <person name="Yokobori S."/>
            <person name="Miyagawa K."/>
            <person name="Suzuki Y."/>
            <person name="Kubo T."/>
            <person name="Oyama M."/>
            <person name="Kohara Y."/>
            <person name="Fujiyama A."/>
            <person name="Arakawa K."/>
            <person name="Katayama T."/>
            <person name="Toyoda A."/>
            <person name="Kunieda T."/>
        </authorList>
    </citation>
    <scope>NUCLEOTIDE SEQUENCE [LARGE SCALE GENOMIC DNA]</scope>
    <source>
        <strain evidence="2 3">YOKOZUNA-1</strain>
    </source>
</reference>
<dbReference type="GO" id="GO:0003723">
    <property type="term" value="F:RNA binding"/>
    <property type="evidence" value="ECO:0007669"/>
    <property type="project" value="InterPro"/>
</dbReference>
<feature type="domain" description="MIF4G" evidence="1">
    <location>
        <begin position="35"/>
        <end position="227"/>
    </location>
</feature>
<organism evidence="2 3">
    <name type="scientific">Ramazzottius varieornatus</name>
    <name type="common">Water bear</name>
    <name type="synonym">Tardigrade</name>
    <dbReference type="NCBI Taxonomy" id="947166"/>
    <lineage>
        <taxon>Eukaryota</taxon>
        <taxon>Metazoa</taxon>
        <taxon>Ecdysozoa</taxon>
        <taxon>Tardigrada</taxon>
        <taxon>Eutardigrada</taxon>
        <taxon>Parachela</taxon>
        <taxon>Hypsibioidea</taxon>
        <taxon>Ramazzottiidae</taxon>
        <taxon>Ramazzottius</taxon>
    </lineage>
</organism>
<gene>
    <name evidence="2" type="primary">RvY_11295</name>
    <name evidence="2" type="synonym">RvY_11295.1</name>
    <name evidence="2" type="ORF">RvY_11295-1</name>
</gene>
<dbReference type="SUPFAM" id="SSF48371">
    <property type="entry name" value="ARM repeat"/>
    <property type="match status" value="1"/>
</dbReference>
<dbReference type="Gene3D" id="1.25.40.180">
    <property type="match status" value="1"/>
</dbReference>
<evidence type="ECO:0000313" key="2">
    <source>
        <dbReference type="EMBL" id="GAV00448.1"/>
    </source>
</evidence>
<proteinExistence type="predicted"/>
<name>A0A1D1VL34_RAMVA</name>
<dbReference type="EMBL" id="BDGG01000006">
    <property type="protein sequence ID" value="GAV00448.1"/>
    <property type="molecule type" value="Genomic_DNA"/>
</dbReference>
<keyword evidence="3" id="KW-1185">Reference proteome</keyword>
<dbReference type="InterPro" id="IPR016024">
    <property type="entry name" value="ARM-type_fold"/>
</dbReference>
<evidence type="ECO:0000259" key="1">
    <source>
        <dbReference type="Pfam" id="PF02854"/>
    </source>
</evidence>
<dbReference type="Proteomes" id="UP000186922">
    <property type="component" value="Unassembled WGS sequence"/>
</dbReference>
<protein>
    <recommendedName>
        <fullName evidence="1">MIF4G domain-containing protein</fullName>
    </recommendedName>
</protein>
<comment type="caution">
    <text evidence="2">The sequence shown here is derived from an EMBL/GenBank/DDBJ whole genome shotgun (WGS) entry which is preliminary data.</text>
</comment>
<accession>A0A1D1VL34</accession>
<evidence type="ECO:0000313" key="3">
    <source>
        <dbReference type="Proteomes" id="UP000186922"/>
    </source>
</evidence>
<sequence>MAANQLQQRRIFRKTPTDNCSRPGSEEIEKLKYDVYELLDTLDEGTYREVASQMVRLHIAKSYGHLEAAVGAIIETALYYPDYTKLYARFCHILSSKSVEVDCKKPTQDVRGGQPQKHTFHDAMVYRTQQQFASARTEYEELTTQSRPAELSAHHKMLFMADLYTAGVMVNSVMLSNFATIIYTSEQVALECLCRLMSAFIEKNKCSASHLKSVECYFEQLRQHYPTKLTAKYYRTYSYMRGGLDAVAASATTMTAAATLTPALTPAGADLRPKSVLKGEILKVPASVCKSSNMPTTLESDGPPDTAPIIDFSSTKSTNVF</sequence>
<dbReference type="AlphaFoldDB" id="A0A1D1VL34"/>